<dbReference type="Pfam" id="PF08214">
    <property type="entry name" value="HAT_KAT11"/>
    <property type="match status" value="1"/>
</dbReference>
<evidence type="ECO:0000256" key="9">
    <source>
        <dbReference type="ARBA" id="ARBA00048940"/>
    </source>
</evidence>
<dbReference type="InterPro" id="IPR051236">
    <property type="entry name" value="HAT_RTT109-like"/>
</dbReference>
<dbReference type="EC" id="2.3.1.48" evidence="2"/>
<keyword evidence="4" id="KW-0227">DNA damage</keyword>
<dbReference type="PANTHER" id="PTHR31571">
    <property type="entry name" value="ALTERED INHERITANCE OF MITOCHONDRIA PROTEIN 6"/>
    <property type="match status" value="1"/>
</dbReference>
<evidence type="ECO:0000256" key="2">
    <source>
        <dbReference type="ARBA" id="ARBA00013184"/>
    </source>
</evidence>
<organism evidence="11 12">
    <name type="scientific">Sordaria macrospora</name>
    <dbReference type="NCBI Taxonomy" id="5147"/>
    <lineage>
        <taxon>Eukaryota</taxon>
        <taxon>Fungi</taxon>
        <taxon>Dikarya</taxon>
        <taxon>Ascomycota</taxon>
        <taxon>Pezizomycotina</taxon>
        <taxon>Sordariomycetes</taxon>
        <taxon>Sordariomycetidae</taxon>
        <taxon>Sordariales</taxon>
        <taxon>Sordariaceae</taxon>
        <taxon>Sordaria</taxon>
    </lineage>
</organism>
<keyword evidence="7" id="KW-0804">Transcription</keyword>
<evidence type="ECO:0000256" key="8">
    <source>
        <dbReference type="ARBA" id="ARBA00023242"/>
    </source>
</evidence>
<dbReference type="SMART" id="SM01250">
    <property type="entry name" value="KAT11"/>
    <property type="match status" value="1"/>
</dbReference>
<evidence type="ECO:0000256" key="7">
    <source>
        <dbReference type="ARBA" id="ARBA00023163"/>
    </source>
</evidence>
<evidence type="ECO:0000256" key="1">
    <source>
        <dbReference type="ARBA" id="ARBA00004123"/>
    </source>
</evidence>
<feature type="region of interest" description="Disordered" evidence="10">
    <location>
        <begin position="372"/>
        <end position="461"/>
    </location>
</feature>
<comment type="subcellular location">
    <subcellularLocation>
        <location evidence="1">Nucleus</location>
    </subcellularLocation>
</comment>
<dbReference type="GO" id="GO:0005634">
    <property type="term" value="C:nucleus"/>
    <property type="evidence" value="ECO:0007669"/>
    <property type="project" value="UniProtKB-SubCell"/>
</dbReference>
<evidence type="ECO:0000256" key="5">
    <source>
        <dbReference type="ARBA" id="ARBA00022990"/>
    </source>
</evidence>
<dbReference type="PROSITE" id="PS51728">
    <property type="entry name" value="RTT109_HAT"/>
    <property type="match status" value="1"/>
</dbReference>
<evidence type="ECO:0000256" key="10">
    <source>
        <dbReference type="SAM" id="MobiDB-lite"/>
    </source>
</evidence>
<dbReference type="GO" id="GO:0006974">
    <property type="term" value="P:DNA damage response"/>
    <property type="evidence" value="ECO:0007669"/>
    <property type="project" value="UniProtKB-KW"/>
</dbReference>
<accession>A0A8S8ZYW6</accession>
<evidence type="ECO:0000313" key="12">
    <source>
        <dbReference type="Proteomes" id="UP000433876"/>
    </source>
</evidence>
<gene>
    <name evidence="11" type="ORF">SMACR_05078</name>
</gene>
<name>A0A8S8ZYW6_SORMA</name>
<comment type="caution">
    <text evidence="11">The sequence shown here is derived from an EMBL/GenBank/DDBJ whole genome shotgun (WGS) entry which is preliminary data.</text>
</comment>
<dbReference type="InterPro" id="IPR013178">
    <property type="entry name" value="Histone_AcTrfase_Rtt109/CBP"/>
</dbReference>
<evidence type="ECO:0000256" key="4">
    <source>
        <dbReference type="ARBA" id="ARBA00022763"/>
    </source>
</evidence>
<feature type="compositionally biased region" description="Low complexity" evidence="10">
    <location>
        <begin position="1"/>
        <end position="11"/>
    </location>
</feature>
<keyword evidence="6" id="KW-0805">Transcription regulation</keyword>
<dbReference type="OMA" id="DQLWVGQ"/>
<keyword evidence="5" id="KW-0007">Acetylation</keyword>
<feature type="compositionally biased region" description="Low complexity" evidence="10">
    <location>
        <begin position="375"/>
        <end position="391"/>
    </location>
</feature>
<dbReference type="PANTHER" id="PTHR31571:SF2">
    <property type="entry name" value="HISTONE ACETYLTRANSFERASE RTT109"/>
    <property type="match status" value="1"/>
</dbReference>
<dbReference type="EMBL" id="NMPR01000036">
    <property type="protein sequence ID" value="KAA8633505.1"/>
    <property type="molecule type" value="Genomic_DNA"/>
</dbReference>
<feature type="region of interest" description="Disordered" evidence="10">
    <location>
        <begin position="1"/>
        <end position="41"/>
    </location>
</feature>
<dbReference type="GO" id="GO:0006355">
    <property type="term" value="P:regulation of DNA-templated transcription"/>
    <property type="evidence" value="ECO:0007669"/>
    <property type="project" value="InterPro"/>
</dbReference>
<comment type="catalytic activity">
    <reaction evidence="9">
        <text>L-lysyl-[histone] + acetyl-CoA = N(6)-acetyl-L-lysyl-[histone] + CoA + H(+)</text>
        <dbReference type="Rhea" id="RHEA:21992"/>
        <dbReference type="Rhea" id="RHEA-COMP:9845"/>
        <dbReference type="Rhea" id="RHEA-COMP:11338"/>
        <dbReference type="ChEBI" id="CHEBI:15378"/>
        <dbReference type="ChEBI" id="CHEBI:29969"/>
        <dbReference type="ChEBI" id="CHEBI:57287"/>
        <dbReference type="ChEBI" id="CHEBI:57288"/>
        <dbReference type="ChEBI" id="CHEBI:61930"/>
        <dbReference type="EC" id="2.3.1.48"/>
    </reaction>
    <physiologicalReaction direction="left-to-right" evidence="9">
        <dbReference type="Rhea" id="RHEA:21993"/>
    </physiologicalReaction>
</comment>
<evidence type="ECO:0000256" key="3">
    <source>
        <dbReference type="ARBA" id="ARBA00022679"/>
    </source>
</evidence>
<dbReference type="Proteomes" id="UP000433876">
    <property type="component" value="Unassembled WGS sequence"/>
</dbReference>
<reference evidence="11 12" key="1">
    <citation type="submission" date="2017-07" db="EMBL/GenBank/DDBJ databases">
        <title>Genome sequence of the Sordaria macrospora wild type strain R19027.</title>
        <authorList>
            <person name="Nowrousian M."/>
            <person name="Teichert I."/>
            <person name="Kueck U."/>
        </authorList>
    </citation>
    <scope>NUCLEOTIDE SEQUENCE [LARGE SCALE GENOMIC DNA]</scope>
    <source>
        <strain evidence="11 12">R19027</strain>
        <tissue evidence="11">Mycelium</tissue>
    </source>
</reference>
<evidence type="ECO:0000256" key="6">
    <source>
        <dbReference type="ARBA" id="ARBA00023015"/>
    </source>
</evidence>
<keyword evidence="8" id="KW-0539">Nucleus</keyword>
<sequence>MASSSSTPSTVSKRDRDSSSAKMSSSNQANAGGSTTSTTNNTTNELLEKLGSVLPKDLKFSIHHLSTPPTRTDALYAAPPGEKPDKTYCEKHFLALSIEVPVSGAIKRASPGADEVKSTETTTKQVIAFAIEVFIFTTAFQTVLFVSKADSTGYLHLLKLPRGGPSPISEVSSTFVSYLIQHRRRKNIVSVVNLFGRAQNQYLFPGSGENDGIGPGREKHILSDRGLIRWWCRVLNPLLEDQRKDDRVAATKGYLLVPGLEERDMRAFLPRTVTSANDWEIGHPMERISHYTQEFDWVPPRCLIPRYPDDPKSRYRDELDEESAKWKQDMGTWKSIRTLNQFWDTMAFRQECSSGRLTGFIWLVFDPKESEAEEQATQATTGSFSTSFATAPLMTPTGSFDPSTAFPPSTPPKRRADAPARTPQASPLKASFTADQAPASQQDTQKESNKKEKEKKKKLKGRITPRVPKVKKHQRNYLFKRPNTTAYYHWPVEGRGDLIVDEHDYKRVVELLLQLDFETLDKACSATKRWISEAGMGAKWGHEVVGRRVQTVTSATVGRGSAAPVNNLTGLVRKKKPAAVETGAADVKTNGLEDPFTEKGTVGDAVNTLVLEAPKVNVLGAGLIRKKPKTSA</sequence>
<protein>
    <recommendedName>
        <fullName evidence="2">histone acetyltransferase</fullName>
        <ecNumber evidence="2">2.3.1.48</ecNumber>
    </recommendedName>
</protein>
<keyword evidence="3" id="KW-0808">Transferase</keyword>
<dbReference type="GO" id="GO:0032931">
    <property type="term" value="F:histone H3K56 acetyltransferase activity"/>
    <property type="evidence" value="ECO:0007669"/>
    <property type="project" value="TreeGrafter"/>
</dbReference>
<dbReference type="InterPro" id="IPR016849">
    <property type="entry name" value="Rtt109"/>
</dbReference>
<dbReference type="AlphaFoldDB" id="A0A8S8ZYW6"/>
<feature type="compositionally biased region" description="Low complexity" evidence="10">
    <location>
        <begin position="20"/>
        <end position="41"/>
    </location>
</feature>
<evidence type="ECO:0000313" key="11">
    <source>
        <dbReference type="EMBL" id="KAA8633505.1"/>
    </source>
</evidence>
<proteinExistence type="predicted"/>
<dbReference type="VEuPathDB" id="FungiDB:SMAC_05078"/>